<sequence length="261" mass="28820">MASIESNQQSWNTGAYAAWVSRFGTPAEAACKMTDDPAKRLGAAMTHLGEVRGKRIANLLGSNGTKAVPLALLGAEVTVVDFSDDNRRYALELAEAAGVEIRYVLSDVLQLPEERFAGEFDLVYMEHGILHYFQDLRPLFRVVRRLLRQGGQLVLQDFHPVTTKLISSRGTTANIRKHKVDGDYFSAELEEKEVAFAKFLPAGSAAEAPKVRLRNWTLGEVVTAVAGEELTVRVLEELPNLSSDVFDKGIPKTFTLTAEKR</sequence>
<keyword evidence="3" id="KW-1185">Reference proteome</keyword>
<dbReference type="Proteomes" id="UP000323257">
    <property type="component" value="Unassembled WGS sequence"/>
</dbReference>
<dbReference type="InterPro" id="IPR029063">
    <property type="entry name" value="SAM-dependent_MTases_sf"/>
</dbReference>
<keyword evidence="2" id="KW-0808">Transferase</keyword>
<dbReference type="PANTHER" id="PTHR43464">
    <property type="entry name" value="METHYLTRANSFERASE"/>
    <property type="match status" value="1"/>
</dbReference>
<dbReference type="Pfam" id="PF08241">
    <property type="entry name" value="Methyltransf_11"/>
    <property type="match status" value="1"/>
</dbReference>
<dbReference type="RefSeq" id="WP_148932256.1">
    <property type="nucleotide sequence ID" value="NZ_VNHS01000011.1"/>
</dbReference>
<evidence type="ECO:0000313" key="3">
    <source>
        <dbReference type="Proteomes" id="UP000323257"/>
    </source>
</evidence>
<dbReference type="AlphaFoldDB" id="A0A5S5BU56"/>
<dbReference type="Gene3D" id="3.40.50.150">
    <property type="entry name" value="Vaccinia Virus protein VP39"/>
    <property type="match status" value="1"/>
</dbReference>
<protein>
    <submittedName>
        <fullName evidence="2">Methyltransferase family protein</fullName>
    </submittedName>
</protein>
<proteinExistence type="predicted"/>
<dbReference type="PANTHER" id="PTHR43464:SF23">
    <property type="entry name" value="JUVENILE HORMONE ACID O-METHYLTRANSFERASE"/>
    <property type="match status" value="1"/>
</dbReference>
<dbReference type="InterPro" id="IPR013216">
    <property type="entry name" value="Methyltransf_11"/>
</dbReference>
<gene>
    <name evidence="2" type="ORF">BCM02_111211</name>
</gene>
<evidence type="ECO:0000259" key="1">
    <source>
        <dbReference type="Pfam" id="PF08241"/>
    </source>
</evidence>
<dbReference type="EMBL" id="VNHS01000011">
    <property type="protein sequence ID" value="TYP70705.1"/>
    <property type="molecule type" value="Genomic_DNA"/>
</dbReference>
<name>A0A5S5BU56_9BACL</name>
<dbReference type="OrthoDB" id="8385759at2"/>
<evidence type="ECO:0000313" key="2">
    <source>
        <dbReference type="EMBL" id="TYP70705.1"/>
    </source>
</evidence>
<dbReference type="SUPFAM" id="SSF53335">
    <property type="entry name" value="S-adenosyl-L-methionine-dependent methyltransferases"/>
    <property type="match status" value="1"/>
</dbReference>
<dbReference type="GO" id="GO:0032259">
    <property type="term" value="P:methylation"/>
    <property type="evidence" value="ECO:0007669"/>
    <property type="project" value="UniProtKB-KW"/>
</dbReference>
<organism evidence="2 3">
    <name type="scientific">Paenibacillus methanolicus</name>
    <dbReference type="NCBI Taxonomy" id="582686"/>
    <lineage>
        <taxon>Bacteria</taxon>
        <taxon>Bacillati</taxon>
        <taxon>Bacillota</taxon>
        <taxon>Bacilli</taxon>
        <taxon>Bacillales</taxon>
        <taxon>Paenibacillaceae</taxon>
        <taxon>Paenibacillus</taxon>
    </lineage>
</organism>
<reference evidence="2 3" key="1">
    <citation type="submission" date="2019-07" db="EMBL/GenBank/DDBJ databases">
        <title>Genomic Encyclopedia of Type Strains, Phase III (KMG-III): the genomes of soil and plant-associated and newly described type strains.</title>
        <authorList>
            <person name="Whitman W."/>
        </authorList>
    </citation>
    <scope>NUCLEOTIDE SEQUENCE [LARGE SCALE GENOMIC DNA]</scope>
    <source>
        <strain evidence="2 3">BL24</strain>
    </source>
</reference>
<comment type="caution">
    <text evidence="2">The sequence shown here is derived from an EMBL/GenBank/DDBJ whole genome shotgun (WGS) entry which is preliminary data.</text>
</comment>
<keyword evidence="2" id="KW-0489">Methyltransferase</keyword>
<feature type="domain" description="Methyltransferase type 11" evidence="1">
    <location>
        <begin position="63"/>
        <end position="155"/>
    </location>
</feature>
<dbReference type="CDD" id="cd02440">
    <property type="entry name" value="AdoMet_MTases"/>
    <property type="match status" value="1"/>
</dbReference>
<dbReference type="GO" id="GO:0010420">
    <property type="term" value="F:polyprenyldihydroxybenzoate methyltransferase activity"/>
    <property type="evidence" value="ECO:0007669"/>
    <property type="project" value="TreeGrafter"/>
</dbReference>
<accession>A0A5S5BU56</accession>